<comment type="similarity">
    <text evidence="2 10">Belongs to the CobT family.</text>
</comment>
<dbReference type="Gene3D" id="1.10.1610.10">
    <property type="match status" value="1"/>
</dbReference>
<evidence type="ECO:0000256" key="5">
    <source>
        <dbReference type="ARBA" id="ARBA00022573"/>
    </source>
</evidence>
<organism evidence="11 12">
    <name type="scientific">Rapidithrix thailandica</name>
    <dbReference type="NCBI Taxonomy" id="413964"/>
    <lineage>
        <taxon>Bacteria</taxon>
        <taxon>Pseudomonadati</taxon>
        <taxon>Bacteroidota</taxon>
        <taxon>Cytophagia</taxon>
        <taxon>Cytophagales</taxon>
        <taxon>Flammeovirgaceae</taxon>
        <taxon>Rapidithrix</taxon>
    </lineage>
</organism>
<protein>
    <recommendedName>
        <fullName evidence="4 10">Nicotinate-nucleotide--dimethylbenzimidazole phosphoribosyltransferase</fullName>
        <shortName evidence="10">NN:DBI PRT</shortName>
        <ecNumber evidence="3 10">2.4.2.21</ecNumber>
    </recommendedName>
    <alternativeName>
        <fullName evidence="8 10">N(1)-alpha-phosphoribosyltransferase</fullName>
    </alternativeName>
</protein>
<dbReference type="NCBIfam" id="TIGR03160">
    <property type="entry name" value="cobT_DBIPRT"/>
    <property type="match status" value="1"/>
</dbReference>
<comment type="caution">
    <text evidence="11">The sequence shown here is derived from an EMBL/GenBank/DDBJ whole genome shotgun (WGS) entry which is preliminary data.</text>
</comment>
<evidence type="ECO:0000256" key="6">
    <source>
        <dbReference type="ARBA" id="ARBA00022676"/>
    </source>
</evidence>
<evidence type="ECO:0000256" key="3">
    <source>
        <dbReference type="ARBA" id="ARBA00011991"/>
    </source>
</evidence>
<sequence length="343" mass="36713">MISIKIPDLSIQQALIQKINNKTKPLQSLGRLEDLALQIGTVQQSLSPQLSQAHILVFAADHGIAREGVSAYPPEVTAQMVLNFVQGGAAINVLTRQHGIALKVVDAGVNFTFAPDTPVYPAKIDMGTKSYLQQTAMTEEQLEACMSEGAKIVREVHQTGCNVIGFGEMGIGNTSSASLLMHTLLRLPLEECVGRGTGLNDAQYQQKLSILQQAVNKHSLTDSDPRKALQTFGGYEIAMICGGMLQAASLGILVLVDGFIASSAYLCAWKLQAAISHYAIFCHQSDEQGHRLLLEKLGASPLLQLDMRLGEGTGCATAYPLLQSAVAFLNEMASFESAGVSKS</sequence>
<evidence type="ECO:0000313" key="11">
    <source>
        <dbReference type="EMBL" id="MEN7547088.1"/>
    </source>
</evidence>
<dbReference type="AlphaFoldDB" id="A0AAW9RZV3"/>
<dbReference type="PANTHER" id="PTHR43463:SF1">
    <property type="entry name" value="NICOTINATE-NUCLEOTIDE--DIMETHYLBENZIMIDAZOLE PHOSPHORIBOSYLTRANSFERASE"/>
    <property type="match status" value="1"/>
</dbReference>
<dbReference type="GO" id="GO:0008939">
    <property type="term" value="F:nicotinate-nucleotide-dimethylbenzimidazole phosphoribosyltransferase activity"/>
    <property type="evidence" value="ECO:0007669"/>
    <property type="project" value="UniProtKB-UniRule"/>
</dbReference>
<evidence type="ECO:0000256" key="8">
    <source>
        <dbReference type="ARBA" id="ARBA00030686"/>
    </source>
</evidence>
<dbReference type="NCBIfam" id="NF000996">
    <property type="entry name" value="PRK00105.1"/>
    <property type="match status" value="1"/>
</dbReference>
<evidence type="ECO:0000256" key="7">
    <source>
        <dbReference type="ARBA" id="ARBA00022679"/>
    </source>
</evidence>
<dbReference type="InterPro" id="IPR017846">
    <property type="entry name" value="Nict_dMeBzImd_PRibTrfase_bact"/>
</dbReference>
<dbReference type="PANTHER" id="PTHR43463">
    <property type="entry name" value="NICOTINATE-NUCLEOTIDE--DIMETHYLBENZIMIDAZOLE PHOSPHORIBOSYLTRANSFERASE"/>
    <property type="match status" value="1"/>
</dbReference>
<dbReference type="Gene3D" id="3.40.50.10210">
    <property type="match status" value="1"/>
</dbReference>
<dbReference type="InterPro" id="IPR023195">
    <property type="entry name" value="Nict_dMeBzImd_PRibTrfase_N"/>
</dbReference>
<dbReference type="EMBL" id="JBDKWZ010000002">
    <property type="protein sequence ID" value="MEN7547088.1"/>
    <property type="molecule type" value="Genomic_DNA"/>
</dbReference>
<proteinExistence type="inferred from homology"/>
<dbReference type="FunFam" id="3.40.50.10210:FF:000001">
    <property type="entry name" value="Nicotinate-nucleotide--dimethylbenzimidazole phosphoribosyltransferase"/>
    <property type="match status" value="1"/>
</dbReference>
<comment type="pathway">
    <text evidence="1 10">Nucleoside biosynthesis; alpha-ribazole biosynthesis; alpha-ribazole from 5,6-dimethylbenzimidazole: step 1/2.</text>
</comment>
<keyword evidence="7 10" id="KW-0808">Transferase</keyword>
<dbReference type="SUPFAM" id="SSF52733">
    <property type="entry name" value="Nicotinate mononucleotide:5,6-dimethylbenzimidazole phosphoribosyltransferase (CobT)"/>
    <property type="match status" value="1"/>
</dbReference>
<dbReference type="InterPro" id="IPR036087">
    <property type="entry name" value="Nict_dMeBzImd_PRibTrfase_sf"/>
</dbReference>
<keyword evidence="12" id="KW-1185">Reference proteome</keyword>
<evidence type="ECO:0000256" key="4">
    <source>
        <dbReference type="ARBA" id="ARBA00015486"/>
    </source>
</evidence>
<dbReference type="CDD" id="cd02439">
    <property type="entry name" value="DMB-PRT_CobT"/>
    <property type="match status" value="1"/>
</dbReference>
<evidence type="ECO:0000256" key="1">
    <source>
        <dbReference type="ARBA" id="ARBA00005049"/>
    </source>
</evidence>
<reference evidence="11 12" key="1">
    <citation type="submission" date="2024-04" db="EMBL/GenBank/DDBJ databases">
        <title>Novel genus in family Flammeovirgaceae.</title>
        <authorList>
            <person name="Nguyen T.H."/>
            <person name="Vuong T.Q."/>
            <person name="Le H."/>
            <person name="Kim S.-G."/>
        </authorList>
    </citation>
    <scope>NUCLEOTIDE SEQUENCE [LARGE SCALE GENOMIC DNA]</scope>
    <source>
        <strain evidence="11 12">JCM 23209</strain>
    </source>
</reference>
<evidence type="ECO:0000256" key="9">
    <source>
        <dbReference type="ARBA" id="ARBA00047340"/>
    </source>
</evidence>
<keyword evidence="5 10" id="KW-0169">Cobalamin biosynthesis</keyword>
<dbReference type="HAMAP" id="MF_00230">
    <property type="entry name" value="CobT"/>
    <property type="match status" value="1"/>
</dbReference>
<dbReference type="Pfam" id="PF02277">
    <property type="entry name" value="DBI_PRT"/>
    <property type="match status" value="1"/>
</dbReference>
<evidence type="ECO:0000256" key="2">
    <source>
        <dbReference type="ARBA" id="ARBA00007110"/>
    </source>
</evidence>
<accession>A0AAW9RZV3</accession>
<feature type="active site" description="Proton acceptor" evidence="10">
    <location>
        <position position="311"/>
    </location>
</feature>
<keyword evidence="6 10" id="KW-0328">Glycosyltransferase</keyword>
<dbReference type="RefSeq" id="WP_346819875.1">
    <property type="nucleotide sequence ID" value="NZ_JBDKWZ010000002.1"/>
</dbReference>
<dbReference type="EC" id="2.4.2.21" evidence="3 10"/>
<gene>
    <name evidence="10 11" type="primary">cobT</name>
    <name evidence="11" type="ORF">AAG747_04170</name>
</gene>
<dbReference type="InterPro" id="IPR003200">
    <property type="entry name" value="Nict_dMeBzImd_PRibTrfase"/>
</dbReference>
<evidence type="ECO:0000313" key="12">
    <source>
        <dbReference type="Proteomes" id="UP001403385"/>
    </source>
</evidence>
<name>A0AAW9RZV3_9BACT</name>
<comment type="catalytic activity">
    <reaction evidence="9 10">
        <text>5,6-dimethylbenzimidazole + nicotinate beta-D-ribonucleotide = alpha-ribazole 5'-phosphate + nicotinate + H(+)</text>
        <dbReference type="Rhea" id="RHEA:11196"/>
        <dbReference type="ChEBI" id="CHEBI:15378"/>
        <dbReference type="ChEBI" id="CHEBI:15890"/>
        <dbReference type="ChEBI" id="CHEBI:32544"/>
        <dbReference type="ChEBI" id="CHEBI:57502"/>
        <dbReference type="ChEBI" id="CHEBI:57918"/>
        <dbReference type="EC" id="2.4.2.21"/>
    </reaction>
</comment>
<dbReference type="GO" id="GO:0009236">
    <property type="term" value="P:cobalamin biosynthetic process"/>
    <property type="evidence" value="ECO:0007669"/>
    <property type="project" value="UniProtKB-UniRule"/>
</dbReference>
<dbReference type="Proteomes" id="UP001403385">
    <property type="component" value="Unassembled WGS sequence"/>
</dbReference>
<evidence type="ECO:0000256" key="10">
    <source>
        <dbReference type="HAMAP-Rule" id="MF_00230"/>
    </source>
</evidence>
<comment type="function">
    <text evidence="10">Catalyzes the synthesis of alpha-ribazole-5'-phosphate from nicotinate mononucleotide (NAMN) and 5,6-dimethylbenzimidazole (DMB).</text>
</comment>